<evidence type="ECO:0000313" key="1">
    <source>
        <dbReference type="EMBL" id="MBB6203948.1"/>
    </source>
</evidence>
<protein>
    <submittedName>
        <fullName evidence="1">Cell pole-organizing protein PopZ</fullName>
    </submittedName>
</protein>
<evidence type="ECO:0000313" key="2">
    <source>
        <dbReference type="Proteomes" id="UP000518681"/>
    </source>
</evidence>
<name>A0AAW3V007_9BURK</name>
<organism evidence="1 2">
    <name type="scientific">Paraburkholderia fungorum</name>
    <dbReference type="NCBI Taxonomy" id="134537"/>
    <lineage>
        <taxon>Bacteria</taxon>
        <taxon>Pseudomonadati</taxon>
        <taxon>Pseudomonadota</taxon>
        <taxon>Betaproteobacteria</taxon>
        <taxon>Burkholderiales</taxon>
        <taxon>Burkholderiaceae</taxon>
        <taxon>Paraburkholderia</taxon>
    </lineage>
</organism>
<comment type="caution">
    <text evidence="1">The sequence shown here is derived from an EMBL/GenBank/DDBJ whole genome shotgun (WGS) entry which is preliminary data.</text>
</comment>
<dbReference type="Proteomes" id="UP000518681">
    <property type="component" value="Unassembled WGS sequence"/>
</dbReference>
<gene>
    <name evidence="1" type="ORF">GGD69_004835</name>
</gene>
<accession>A0AAW3V007</accession>
<sequence>MEAGGAVAAGVLPAFVAPVAPGAVDVAFSEPAAPTADFAAGVAAGAGEGDDVGADVDDGALVPAAVAAAAYAFDGAPTVRLVAQPSANAARSSVWPDLGEAMPEAADFGRTRRSE</sequence>
<dbReference type="EMBL" id="JACIIK010000008">
    <property type="protein sequence ID" value="MBB6203948.1"/>
    <property type="molecule type" value="Genomic_DNA"/>
</dbReference>
<proteinExistence type="predicted"/>
<reference evidence="1 2" key="1">
    <citation type="submission" date="2020-08" db="EMBL/GenBank/DDBJ databases">
        <title>Genomic Encyclopedia of Type Strains, Phase IV (KMG-V): Genome sequencing to study the core and pangenomes of soil and plant-associated prokaryotes.</title>
        <authorList>
            <person name="Whitman W."/>
        </authorList>
    </citation>
    <scope>NUCLEOTIDE SEQUENCE [LARGE SCALE GENOMIC DNA]</scope>
    <source>
        <strain evidence="1 2">SEMIA 4013</strain>
    </source>
</reference>
<dbReference type="AlphaFoldDB" id="A0AAW3V007"/>